<keyword evidence="1" id="KW-0472">Membrane</keyword>
<keyword evidence="1" id="KW-0812">Transmembrane</keyword>
<sequence>MARRFKVHATRYVQEHAKLYIYTIVLIFVGIIFGAIVVNALAQDQKVELYNQLHGFITAVNDNQLANSTIVTWDSIAKNLKMVGLIWILGLSIIGLPLIVVLIFFKGFMIGFTVGFLVEQFSGKGLLFAILAVFPQNLIAVPALIVAGVAGIAFSLMLVRSRFSQRNLPIYHSFLTYSGLMLVVAVVLTISSFIEGYISPILMKLVTPYL</sequence>
<name>A0AAV4LMH4_9BACL</name>
<proteinExistence type="predicted"/>
<protein>
    <submittedName>
        <fullName evidence="2">Stage II sporulation protein M</fullName>
    </submittedName>
</protein>
<dbReference type="RefSeq" id="WP_282201186.1">
    <property type="nucleotide sequence ID" value="NZ_BOQE01000001.1"/>
</dbReference>
<feature type="transmembrane region" description="Helical" evidence="1">
    <location>
        <begin position="139"/>
        <end position="159"/>
    </location>
</feature>
<evidence type="ECO:0000313" key="3">
    <source>
        <dbReference type="Proteomes" id="UP001057291"/>
    </source>
</evidence>
<feature type="transmembrane region" description="Helical" evidence="1">
    <location>
        <begin position="20"/>
        <end position="42"/>
    </location>
</feature>
<dbReference type="NCBIfam" id="TIGR02831">
    <property type="entry name" value="spo_II_M"/>
    <property type="match status" value="1"/>
</dbReference>
<dbReference type="EMBL" id="BOQE01000001">
    <property type="protein sequence ID" value="GIM48297.1"/>
    <property type="molecule type" value="Genomic_DNA"/>
</dbReference>
<dbReference type="PIRSF" id="PIRSF038973">
    <property type="entry name" value="SpoIIM"/>
    <property type="match status" value="1"/>
</dbReference>
<evidence type="ECO:0000313" key="2">
    <source>
        <dbReference type="EMBL" id="GIM48297.1"/>
    </source>
</evidence>
<organism evidence="2 3">
    <name type="scientific">Collibacillus ludicampi</name>
    <dbReference type="NCBI Taxonomy" id="2771369"/>
    <lineage>
        <taxon>Bacteria</taxon>
        <taxon>Bacillati</taxon>
        <taxon>Bacillota</taxon>
        <taxon>Bacilli</taxon>
        <taxon>Bacillales</taxon>
        <taxon>Alicyclobacillaceae</taxon>
        <taxon>Collibacillus</taxon>
    </lineage>
</organism>
<feature type="transmembrane region" description="Helical" evidence="1">
    <location>
        <begin position="112"/>
        <end position="133"/>
    </location>
</feature>
<feature type="transmembrane region" description="Helical" evidence="1">
    <location>
        <begin position="85"/>
        <end position="105"/>
    </location>
</feature>
<dbReference type="AlphaFoldDB" id="A0AAV4LMH4"/>
<comment type="caution">
    <text evidence="2">The sequence shown here is derived from an EMBL/GenBank/DDBJ whole genome shotgun (WGS) entry which is preliminary data.</text>
</comment>
<dbReference type="InterPro" id="IPR002798">
    <property type="entry name" value="SpoIIM-like"/>
</dbReference>
<reference evidence="2" key="1">
    <citation type="journal article" date="2023" name="Int. J. Syst. Evol. Microbiol.">
        <title>Collibacillus ludicampi gen. nov., sp. nov., a new soil bacterium of the family Alicyclobacillaceae.</title>
        <authorList>
            <person name="Jojima T."/>
            <person name="Ioku Y."/>
            <person name="Fukuta Y."/>
            <person name="Shirasaka N."/>
            <person name="Matsumura Y."/>
            <person name="Mori M."/>
        </authorList>
    </citation>
    <scope>NUCLEOTIDE SEQUENCE</scope>
    <source>
        <strain evidence="2">TP075</strain>
    </source>
</reference>
<keyword evidence="3" id="KW-1185">Reference proteome</keyword>
<gene>
    <name evidence="2" type="primary">spoIIM</name>
    <name evidence="2" type="ORF">DNHGIG_38460</name>
</gene>
<accession>A0AAV4LMH4</accession>
<keyword evidence="1" id="KW-1133">Transmembrane helix</keyword>
<dbReference type="Proteomes" id="UP001057291">
    <property type="component" value="Unassembled WGS sequence"/>
</dbReference>
<dbReference type="InterPro" id="IPR014196">
    <property type="entry name" value="SpoIIM"/>
</dbReference>
<feature type="transmembrane region" description="Helical" evidence="1">
    <location>
        <begin position="171"/>
        <end position="194"/>
    </location>
</feature>
<dbReference type="Pfam" id="PF01944">
    <property type="entry name" value="SpoIIM"/>
    <property type="match status" value="1"/>
</dbReference>
<evidence type="ECO:0000256" key="1">
    <source>
        <dbReference type="SAM" id="Phobius"/>
    </source>
</evidence>